<dbReference type="EMBL" id="AP018176">
    <property type="protein sequence ID" value="BAY20178.1"/>
    <property type="molecule type" value="Genomic_DNA"/>
</dbReference>
<dbReference type="Gene3D" id="3.30.565.10">
    <property type="entry name" value="Histidine kinase-like ATPase, C-terminal domain"/>
    <property type="match status" value="1"/>
</dbReference>
<evidence type="ECO:0000256" key="2">
    <source>
        <dbReference type="ARBA" id="ARBA00012438"/>
    </source>
</evidence>
<dbReference type="SMART" id="SM00387">
    <property type="entry name" value="HATPase_c"/>
    <property type="match status" value="1"/>
</dbReference>
<dbReference type="InterPro" id="IPR005467">
    <property type="entry name" value="His_kinase_dom"/>
</dbReference>
<reference evidence="10 11" key="1">
    <citation type="submission" date="2017-06" db="EMBL/GenBank/DDBJ databases">
        <title>Genome sequencing of cyanobaciteial culture collection at National Institute for Environmental Studies (NIES).</title>
        <authorList>
            <person name="Hirose Y."/>
            <person name="Shimura Y."/>
            <person name="Fujisawa T."/>
            <person name="Nakamura Y."/>
            <person name="Kawachi M."/>
        </authorList>
    </citation>
    <scope>NUCLEOTIDE SEQUENCE [LARGE SCALE GENOMIC DNA]</scope>
    <source>
        <strain evidence="10 11">NIES-21</strain>
        <plasmid evidence="11">Plasmid2 dna</plasmid>
    </source>
</reference>
<dbReference type="PANTHER" id="PTHR41523">
    <property type="entry name" value="TWO-COMPONENT SYSTEM SENSOR PROTEIN"/>
    <property type="match status" value="1"/>
</dbReference>
<evidence type="ECO:0000256" key="4">
    <source>
        <dbReference type="ARBA" id="ARBA00022679"/>
    </source>
</evidence>
<dbReference type="GO" id="GO:0004673">
    <property type="term" value="F:protein histidine kinase activity"/>
    <property type="evidence" value="ECO:0007669"/>
    <property type="project" value="UniProtKB-EC"/>
</dbReference>
<protein>
    <recommendedName>
        <fullName evidence="2">histidine kinase</fullName>
        <ecNumber evidence="2">2.7.13.3</ecNumber>
    </recommendedName>
</protein>
<dbReference type="Gene3D" id="3.30.450.20">
    <property type="entry name" value="PAS domain"/>
    <property type="match status" value="1"/>
</dbReference>
<evidence type="ECO:0000256" key="6">
    <source>
        <dbReference type="ARBA" id="ARBA00022777"/>
    </source>
</evidence>
<dbReference type="InterPro" id="IPR011495">
    <property type="entry name" value="Sig_transdc_His_kin_sub2_dim/P"/>
</dbReference>
<dbReference type="SUPFAM" id="SSF55874">
    <property type="entry name" value="ATPase domain of HSP90 chaperone/DNA topoisomerase II/histidine kinase"/>
    <property type="match status" value="1"/>
</dbReference>
<evidence type="ECO:0000259" key="8">
    <source>
        <dbReference type="PROSITE" id="PS50109"/>
    </source>
</evidence>
<comment type="catalytic activity">
    <reaction evidence="1">
        <text>ATP + protein L-histidine = ADP + protein N-phospho-L-histidine.</text>
        <dbReference type="EC" id="2.7.13.3"/>
    </reaction>
</comment>
<sequence>MAVQQDITEQKQAQEQIKASLKEKEVLLQEIHHRVKNNLGIVSSLLQMQCRREQDPQIVTILRDSQNRIASIALVHEKLYRSAELSNINITEYITHLTTYLFDTYNISFNYIKLKIQVTDVKIKIENIIPIGLIINELVSNALKYAFSEHRQGEIQISLTQKDDIVTLIICDNGRGLPHDFDIKKRKTLGITLVSGLVKQLRGILEINSQLGVEFKIIFVPDKN</sequence>
<evidence type="ECO:0000313" key="10">
    <source>
        <dbReference type="EMBL" id="BAY20178.1"/>
    </source>
</evidence>
<feature type="domain" description="Histidine kinase" evidence="8">
    <location>
        <begin position="30"/>
        <end position="223"/>
    </location>
</feature>
<dbReference type="PROSITE" id="PS50109">
    <property type="entry name" value="HIS_KIN"/>
    <property type="match status" value="1"/>
</dbReference>
<organism evidence="10 11">
    <name type="scientific">Anabaenopsis circularis NIES-21</name>
    <dbReference type="NCBI Taxonomy" id="1085406"/>
    <lineage>
        <taxon>Bacteria</taxon>
        <taxon>Bacillati</taxon>
        <taxon>Cyanobacteriota</taxon>
        <taxon>Cyanophyceae</taxon>
        <taxon>Nostocales</taxon>
        <taxon>Nodulariaceae</taxon>
        <taxon>Anabaenopsis</taxon>
    </lineage>
</organism>
<geneLocation type="plasmid" evidence="11">
    <name>Plasmid2 dna</name>
</geneLocation>
<dbReference type="PANTHER" id="PTHR41523:SF8">
    <property type="entry name" value="ETHYLENE RESPONSE SENSOR PROTEIN"/>
    <property type="match status" value="1"/>
</dbReference>
<evidence type="ECO:0000256" key="7">
    <source>
        <dbReference type="ARBA" id="ARBA00022840"/>
    </source>
</evidence>
<keyword evidence="7" id="KW-0067">ATP-binding</keyword>
<evidence type="ECO:0000256" key="3">
    <source>
        <dbReference type="ARBA" id="ARBA00022553"/>
    </source>
</evidence>
<keyword evidence="11" id="KW-1185">Reference proteome</keyword>
<gene>
    <name evidence="10" type="ORF">NIES21_60480</name>
</gene>
<feature type="domain" description="PAC" evidence="9">
    <location>
        <begin position="1"/>
        <end position="19"/>
    </location>
</feature>
<dbReference type="EC" id="2.7.13.3" evidence="2"/>
<keyword evidence="4" id="KW-0808">Transferase</keyword>
<proteinExistence type="predicted"/>
<accession>A0A1Z4GS69</accession>
<dbReference type="GO" id="GO:0005524">
    <property type="term" value="F:ATP binding"/>
    <property type="evidence" value="ECO:0007669"/>
    <property type="project" value="UniProtKB-KW"/>
</dbReference>
<keyword evidence="6 10" id="KW-0418">Kinase</keyword>
<dbReference type="PROSITE" id="PS50113">
    <property type="entry name" value="PAC"/>
    <property type="match status" value="1"/>
</dbReference>
<dbReference type="InterPro" id="IPR036890">
    <property type="entry name" value="HATPase_C_sf"/>
</dbReference>
<evidence type="ECO:0000259" key="9">
    <source>
        <dbReference type="PROSITE" id="PS50113"/>
    </source>
</evidence>
<dbReference type="Pfam" id="PF07568">
    <property type="entry name" value="HisKA_2"/>
    <property type="match status" value="1"/>
</dbReference>
<dbReference type="InterPro" id="IPR003594">
    <property type="entry name" value="HATPase_dom"/>
</dbReference>
<name>A0A1Z4GS69_9CYAN</name>
<dbReference type="InterPro" id="IPR000700">
    <property type="entry name" value="PAS-assoc_C"/>
</dbReference>
<dbReference type="Proteomes" id="UP000218287">
    <property type="component" value="Plasmid Plasmid2 dna"/>
</dbReference>
<evidence type="ECO:0000313" key="11">
    <source>
        <dbReference type="Proteomes" id="UP000218287"/>
    </source>
</evidence>
<evidence type="ECO:0000256" key="5">
    <source>
        <dbReference type="ARBA" id="ARBA00022741"/>
    </source>
</evidence>
<keyword evidence="10" id="KW-0614">Plasmid</keyword>
<dbReference type="Pfam" id="PF02518">
    <property type="entry name" value="HATPase_c"/>
    <property type="match status" value="1"/>
</dbReference>
<keyword evidence="5" id="KW-0547">Nucleotide-binding</keyword>
<evidence type="ECO:0000256" key="1">
    <source>
        <dbReference type="ARBA" id="ARBA00000085"/>
    </source>
</evidence>
<keyword evidence="3" id="KW-0597">Phosphoprotein</keyword>
<dbReference type="AlphaFoldDB" id="A0A1Z4GS69"/>